<dbReference type="AlphaFoldDB" id="A0A0U5LAD5"/>
<dbReference type="EMBL" id="LN907828">
    <property type="protein sequence ID" value="CUU26048.1"/>
    <property type="molecule type" value="Genomic_DNA"/>
</dbReference>
<dbReference type="KEGG" id="ege:EM595_p0351"/>
<evidence type="ECO:0000313" key="1">
    <source>
        <dbReference type="EMBL" id="CUU26048.1"/>
    </source>
</evidence>
<dbReference type="Proteomes" id="UP000059419">
    <property type="component" value="Plasmid pEM01"/>
</dbReference>
<proteinExistence type="predicted"/>
<reference evidence="2" key="1">
    <citation type="submission" date="2015-11" db="EMBL/GenBank/DDBJ databases">
        <authorList>
            <person name="Blom J."/>
        </authorList>
    </citation>
    <scope>NUCLEOTIDE SEQUENCE [LARGE SCALE GENOMIC DNA]</scope>
    <source>
        <plasmid evidence="2">pEM01</plasmid>
    </source>
</reference>
<organism evidence="1 2">
    <name type="scientific">Duffyella gerundensis</name>
    <dbReference type="NCBI Taxonomy" id="1619313"/>
    <lineage>
        <taxon>Bacteria</taxon>
        <taxon>Pseudomonadati</taxon>
        <taxon>Pseudomonadota</taxon>
        <taxon>Gammaproteobacteria</taxon>
        <taxon>Enterobacterales</taxon>
        <taxon>Erwiniaceae</taxon>
        <taxon>Duffyella</taxon>
    </lineage>
</organism>
<keyword evidence="2" id="KW-1185">Reference proteome</keyword>
<geneLocation type="plasmid" evidence="2">
    <name>pEM01</name>
</geneLocation>
<evidence type="ECO:0000313" key="2">
    <source>
        <dbReference type="Proteomes" id="UP000059419"/>
    </source>
</evidence>
<accession>A0A0U5LAD5</accession>
<gene>
    <name evidence="1" type="ORF">EM595_p0351</name>
</gene>
<protein>
    <submittedName>
        <fullName evidence="1">Uncharacterized protein</fullName>
    </submittedName>
</protein>
<sequence length="32" mass="3385">MLCVGHRPNFSYEVIRLAASGSCDFGGLISAL</sequence>
<name>A0A0U5LAD5_9GAMM</name>